<dbReference type="InterPro" id="IPR027268">
    <property type="entry name" value="Peptidase_M4/M1_CTD_sf"/>
</dbReference>
<evidence type="ECO:0000256" key="7">
    <source>
        <dbReference type="ARBA" id="ARBA00022670"/>
    </source>
</evidence>
<dbReference type="GO" id="GO:0016020">
    <property type="term" value="C:membrane"/>
    <property type="evidence" value="ECO:0007669"/>
    <property type="project" value="TreeGrafter"/>
</dbReference>
<keyword evidence="7" id="KW-0645">Protease</keyword>
<dbReference type="RefSeq" id="WP_346819279.1">
    <property type="nucleotide sequence ID" value="NZ_JBDKWZ010000001.1"/>
</dbReference>
<comment type="cofactor">
    <cofactor evidence="2">
        <name>Zn(2+)</name>
        <dbReference type="ChEBI" id="CHEBI:29105"/>
    </cofactor>
</comment>
<evidence type="ECO:0000256" key="4">
    <source>
        <dbReference type="ARBA" id="ARBA00012564"/>
    </source>
</evidence>
<dbReference type="GO" id="GO:0005737">
    <property type="term" value="C:cytoplasm"/>
    <property type="evidence" value="ECO:0007669"/>
    <property type="project" value="TreeGrafter"/>
</dbReference>
<dbReference type="GO" id="GO:0042277">
    <property type="term" value="F:peptide binding"/>
    <property type="evidence" value="ECO:0007669"/>
    <property type="project" value="TreeGrafter"/>
</dbReference>
<evidence type="ECO:0000256" key="10">
    <source>
        <dbReference type="ARBA" id="ARBA00022833"/>
    </source>
</evidence>
<dbReference type="InterPro" id="IPR011989">
    <property type="entry name" value="ARM-like"/>
</dbReference>
<evidence type="ECO:0000313" key="15">
    <source>
        <dbReference type="EMBL" id="MEN7546492.1"/>
    </source>
</evidence>
<keyword evidence="12" id="KW-0732">Signal</keyword>
<dbReference type="InterPro" id="IPR001930">
    <property type="entry name" value="Peptidase_M1"/>
</dbReference>
<dbReference type="PANTHER" id="PTHR11533:SF174">
    <property type="entry name" value="PUROMYCIN-SENSITIVE AMINOPEPTIDASE-RELATED"/>
    <property type="match status" value="1"/>
</dbReference>
<dbReference type="Proteomes" id="UP001403385">
    <property type="component" value="Unassembled WGS sequence"/>
</dbReference>
<dbReference type="InterPro" id="IPR050344">
    <property type="entry name" value="Peptidase_M1_aminopeptidases"/>
</dbReference>
<dbReference type="Gene3D" id="1.10.390.10">
    <property type="entry name" value="Neutral Protease Domain 2"/>
    <property type="match status" value="1"/>
</dbReference>
<dbReference type="InterPro" id="IPR045357">
    <property type="entry name" value="Aminopeptidase_N-like_N"/>
</dbReference>
<dbReference type="InterPro" id="IPR042097">
    <property type="entry name" value="Aminopeptidase_N-like_N_sf"/>
</dbReference>
<keyword evidence="11" id="KW-0482">Metalloprotease</keyword>
<evidence type="ECO:0000256" key="8">
    <source>
        <dbReference type="ARBA" id="ARBA00022723"/>
    </source>
</evidence>
<dbReference type="InterPro" id="IPR016024">
    <property type="entry name" value="ARM-type_fold"/>
</dbReference>
<evidence type="ECO:0000256" key="5">
    <source>
        <dbReference type="ARBA" id="ARBA00015611"/>
    </source>
</evidence>
<dbReference type="GO" id="GO:0070006">
    <property type="term" value="F:metalloaminopeptidase activity"/>
    <property type="evidence" value="ECO:0007669"/>
    <property type="project" value="TreeGrafter"/>
</dbReference>
<name>A0AAW9RNK2_9BACT</name>
<feature type="chain" id="PRO_5043914465" description="Aminopeptidase N" evidence="12">
    <location>
        <begin position="26"/>
        <end position="864"/>
    </location>
</feature>
<dbReference type="GO" id="GO:0008270">
    <property type="term" value="F:zinc ion binding"/>
    <property type="evidence" value="ECO:0007669"/>
    <property type="project" value="InterPro"/>
</dbReference>
<comment type="catalytic activity">
    <reaction evidence="1">
        <text>Release of an N-terminal amino acid, Xaa-|-Yaa- from a peptide, amide or arylamide. Xaa is preferably Ala, but may be most amino acids including Pro (slow action). When a terminal hydrophobic residue is followed by a prolyl residue, the two may be released as an intact Xaa-Pro dipeptide.</text>
        <dbReference type="EC" id="3.4.11.2"/>
    </reaction>
</comment>
<dbReference type="GO" id="GO:0016285">
    <property type="term" value="F:alanyl aminopeptidase activity"/>
    <property type="evidence" value="ECO:0007669"/>
    <property type="project" value="UniProtKB-EC"/>
</dbReference>
<dbReference type="InterPro" id="IPR014782">
    <property type="entry name" value="Peptidase_M1_dom"/>
</dbReference>
<feature type="signal peptide" evidence="12">
    <location>
        <begin position="1"/>
        <end position="25"/>
    </location>
</feature>
<evidence type="ECO:0000259" key="13">
    <source>
        <dbReference type="Pfam" id="PF01433"/>
    </source>
</evidence>
<dbReference type="Pfam" id="PF01433">
    <property type="entry name" value="Peptidase_M1"/>
    <property type="match status" value="1"/>
</dbReference>
<evidence type="ECO:0000259" key="14">
    <source>
        <dbReference type="Pfam" id="PF17900"/>
    </source>
</evidence>
<keyword evidence="8" id="KW-0479">Metal-binding</keyword>
<dbReference type="GO" id="GO:0005615">
    <property type="term" value="C:extracellular space"/>
    <property type="evidence" value="ECO:0007669"/>
    <property type="project" value="TreeGrafter"/>
</dbReference>
<accession>A0AAW9RNK2</accession>
<dbReference type="Pfam" id="PF17900">
    <property type="entry name" value="Peptidase_M1_N"/>
    <property type="match status" value="1"/>
</dbReference>
<dbReference type="PROSITE" id="PS51257">
    <property type="entry name" value="PROKAR_LIPOPROTEIN"/>
    <property type="match status" value="1"/>
</dbReference>
<feature type="domain" description="Aminopeptidase N-like N-terminal" evidence="14">
    <location>
        <begin position="83"/>
        <end position="270"/>
    </location>
</feature>
<protein>
    <recommendedName>
        <fullName evidence="5">Aminopeptidase N</fullName>
        <ecNumber evidence="4">3.4.11.2</ecNumber>
    </recommendedName>
</protein>
<keyword evidence="16" id="KW-1185">Reference proteome</keyword>
<dbReference type="Gene3D" id="2.60.40.1730">
    <property type="entry name" value="tricorn interacting facor f3 domain"/>
    <property type="match status" value="1"/>
</dbReference>
<evidence type="ECO:0000256" key="11">
    <source>
        <dbReference type="ARBA" id="ARBA00023049"/>
    </source>
</evidence>
<feature type="domain" description="Peptidase M1 membrane alanine aminopeptidase" evidence="13">
    <location>
        <begin position="308"/>
        <end position="513"/>
    </location>
</feature>
<dbReference type="GO" id="GO:0043171">
    <property type="term" value="P:peptide catabolic process"/>
    <property type="evidence" value="ECO:0007669"/>
    <property type="project" value="TreeGrafter"/>
</dbReference>
<evidence type="ECO:0000256" key="1">
    <source>
        <dbReference type="ARBA" id="ARBA00000098"/>
    </source>
</evidence>
<dbReference type="PRINTS" id="PR00756">
    <property type="entry name" value="ALADIPTASE"/>
</dbReference>
<dbReference type="Pfam" id="PF13646">
    <property type="entry name" value="HEAT_2"/>
    <property type="match status" value="1"/>
</dbReference>
<dbReference type="GO" id="GO:0006508">
    <property type="term" value="P:proteolysis"/>
    <property type="evidence" value="ECO:0007669"/>
    <property type="project" value="UniProtKB-KW"/>
</dbReference>
<dbReference type="SUPFAM" id="SSF48371">
    <property type="entry name" value="ARM repeat"/>
    <property type="match status" value="1"/>
</dbReference>
<evidence type="ECO:0000256" key="3">
    <source>
        <dbReference type="ARBA" id="ARBA00010136"/>
    </source>
</evidence>
<dbReference type="PANTHER" id="PTHR11533">
    <property type="entry name" value="PROTEASE M1 ZINC METALLOPROTEASE"/>
    <property type="match status" value="1"/>
</dbReference>
<dbReference type="SUPFAM" id="SSF63737">
    <property type="entry name" value="Leukotriene A4 hydrolase N-terminal domain"/>
    <property type="match status" value="1"/>
</dbReference>
<dbReference type="SUPFAM" id="SSF55486">
    <property type="entry name" value="Metalloproteases ('zincins'), catalytic domain"/>
    <property type="match status" value="1"/>
</dbReference>
<dbReference type="Gene3D" id="1.25.10.10">
    <property type="entry name" value="Leucine-rich Repeat Variant"/>
    <property type="match status" value="1"/>
</dbReference>
<organism evidence="15 16">
    <name type="scientific">Rapidithrix thailandica</name>
    <dbReference type="NCBI Taxonomy" id="413964"/>
    <lineage>
        <taxon>Bacteria</taxon>
        <taxon>Pseudomonadati</taxon>
        <taxon>Bacteroidota</taxon>
        <taxon>Cytophagia</taxon>
        <taxon>Cytophagales</taxon>
        <taxon>Flammeovirgaceae</taxon>
        <taxon>Rapidithrix</taxon>
    </lineage>
</organism>
<gene>
    <name evidence="15" type="ORF">AAG747_01145</name>
</gene>
<dbReference type="AlphaFoldDB" id="A0AAW9RNK2"/>
<comment type="similarity">
    <text evidence="3">Belongs to the peptidase M1 family.</text>
</comment>
<dbReference type="EC" id="3.4.11.2" evidence="4"/>
<keyword evidence="9" id="KW-0378">Hydrolase</keyword>
<reference evidence="15 16" key="1">
    <citation type="submission" date="2024-04" db="EMBL/GenBank/DDBJ databases">
        <title>Novel genus in family Flammeovirgaceae.</title>
        <authorList>
            <person name="Nguyen T.H."/>
            <person name="Vuong T.Q."/>
            <person name="Le H."/>
            <person name="Kim S.-G."/>
        </authorList>
    </citation>
    <scope>NUCLEOTIDE SEQUENCE [LARGE SCALE GENOMIC DNA]</scope>
    <source>
        <strain evidence="15 16">JCM 23209</strain>
    </source>
</reference>
<evidence type="ECO:0000256" key="6">
    <source>
        <dbReference type="ARBA" id="ARBA00022438"/>
    </source>
</evidence>
<comment type="caution">
    <text evidence="15">The sequence shown here is derived from an EMBL/GenBank/DDBJ whole genome shotgun (WGS) entry which is preliminary data.</text>
</comment>
<dbReference type="CDD" id="cd09603">
    <property type="entry name" value="M1_APN_like"/>
    <property type="match status" value="1"/>
</dbReference>
<evidence type="ECO:0000313" key="16">
    <source>
        <dbReference type="Proteomes" id="UP001403385"/>
    </source>
</evidence>
<evidence type="ECO:0000256" key="12">
    <source>
        <dbReference type="SAM" id="SignalP"/>
    </source>
</evidence>
<sequence>MQVKKRFLLPVVVLLFLFSCKTSQKSTNEPKPSIDITSEGGVPVDPYAPSIIEEEEEAPPTWVWEPGEYNPEYTRLFRLLNTKLEVRFDWEKQHLLGKATLSMQPYFYPQKKVVLDAKGFDIHRVALVHLQDTTELAYEYDSLQLSIRLDKEYQQNEKLHVYIDYTAKPNELKEGGSAAITSDKGLYFINPTGKEKNKPQQIWTQGETEANSKWFPTFDAPNVKSAQEMYITVDKKFTTLSNGRLVSQKHNHDGTRTDYWKQEKVHAPYLFMMTVGEFAKVQDQWKGIDVDYYVEPEYQRYAKDVFGNTPEMMEFFSTLFDYPYPWDKYAQIVVRDYVSGAMENTSASIFMEELQVDDRYLLDESWDYIIAHELIHHWFGDLVTCESWANLPLNESFANYGEYLWMEHKLGEEEADLHRVSELEQYLFESQSKRVPLIRYHHHDKENMFDSHSYAKGGLILHYLRSVVGDEAFFKALQVYLKQHEYGTAEVHELRLAFEQVTGQDLNWFFNQWFLASGHPELMVKDEFSEGEVTLSVRQLQDPQYTPIYTLPVTVAIWVNGQKTEHQITVTKKEQSFTFPVHQKPDLVLFDAQTVIPGKIDYIRSTESFVFQYKHAEKILARREALLELRSGVPDEANVVETYVQALNDPFWDLRQIAVDAFKNYQGARKEEVENKLRKLALEDPNSLVRASAVMVLSSYENQFDIFHQAMQQDSSYTVLSNAIFAYIDNNGPNIPETLAQFEPYNDLLVTISIANYYADQGTPGKYDWFVEKLNHLSGNRLQILLNYFGAYIIERPEEEQRKAVELLFEYLNDSSSNLRTITYQLLIILSELEGVQERVKAAIDQEKDPKVLENLRRLGEITD</sequence>
<proteinExistence type="inferred from homology"/>
<dbReference type="EMBL" id="JBDKWZ010000001">
    <property type="protein sequence ID" value="MEN7546492.1"/>
    <property type="molecule type" value="Genomic_DNA"/>
</dbReference>
<keyword evidence="10" id="KW-0862">Zinc</keyword>
<evidence type="ECO:0000256" key="2">
    <source>
        <dbReference type="ARBA" id="ARBA00001947"/>
    </source>
</evidence>
<evidence type="ECO:0000256" key="9">
    <source>
        <dbReference type="ARBA" id="ARBA00022801"/>
    </source>
</evidence>
<keyword evidence="6 15" id="KW-0031">Aminopeptidase</keyword>